<dbReference type="RefSeq" id="XP_020180241.1">
    <property type="nucleotide sequence ID" value="XM_020324652.4"/>
</dbReference>
<feature type="domain" description="NB-ARC" evidence="4">
    <location>
        <begin position="218"/>
        <end position="370"/>
    </location>
</feature>
<dbReference type="Gramene" id="AET7Gv20027200.5">
    <property type="protein sequence ID" value="AET7Gv20027200.5"/>
    <property type="gene ID" value="AET7Gv20027200"/>
</dbReference>
<evidence type="ECO:0000259" key="4">
    <source>
        <dbReference type="Pfam" id="PF00931"/>
    </source>
</evidence>
<dbReference type="Gramene" id="AET7Gv20027200.10">
    <property type="protein sequence ID" value="AET7Gv20027200.10"/>
    <property type="gene ID" value="AET7Gv20027200"/>
</dbReference>
<dbReference type="OMA" id="NGHELQQ"/>
<reference evidence="8" key="1">
    <citation type="journal article" date="2014" name="Science">
        <title>Ancient hybridizations among the ancestral genomes of bread wheat.</title>
        <authorList>
            <consortium name="International Wheat Genome Sequencing Consortium,"/>
            <person name="Marcussen T."/>
            <person name="Sandve S.R."/>
            <person name="Heier L."/>
            <person name="Spannagl M."/>
            <person name="Pfeifer M."/>
            <person name="Jakobsen K.S."/>
            <person name="Wulff B.B."/>
            <person name="Steuernagel B."/>
            <person name="Mayer K.F."/>
            <person name="Olsen O.A."/>
        </authorList>
    </citation>
    <scope>NUCLEOTIDE SEQUENCE [LARGE SCALE GENOMIC DNA]</scope>
    <source>
        <strain evidence="8">cv. AL8/78</strain>
    </source>
</reference>
<dbReference type="EnsemblPlants" id="AET7Gv20027200.6">
    <property type="protein sequence ID" value="AET7Gv20027200.6"/>
    <property type="gene ID" value="AET7Gv20027200"/>
</dbReference>
<dbReference type="EnsemblPlants" id="AET7Gv20027200.5">
    <property type="protein sequence ID" value="AET7Gv20027200.5"/>
    <property type="gene ID" value="AET7Gv20027200"/>
</dbReference>
<keyword evidence="8" id="KW-1185">Reference proteome</keyword>
<dbReference type="STRING" id="200361.A0A453QC17"/>
<sequence>MEMALASAALSVSLKLAASPALRKLLSNASTYLGVDMARELHELETTILPQFELLIEAADKGNHRLKLDKWLQELKEGFYLAEDLLDEHEYNLLKRQAKGKDSLLANSSSISNTLMKPLRAASSRLSNLSSDNRKLIQHLNELKTTLAKAKDFRQLLCVPAGYNVASPTKTSVVVPETTSLPPLKVIGRDNDRDCIINLLTKTTTITTESSVAMYSGLAIVGAGGMGKSTLAQLVYNDKRVKEYFDVTMWVSISRKLDVRRHTREIIESASRGECPRIDNLDTLQRKLTDILQESGKFLLVLDDVWFEPVNQREWDQLLAPLVSQKTGSKVLVTSRQNSFPTALCCEDVCPLENMEDAQFLALFKHHAFSGPEIRNPQLRKRLEDFAEKIAKRLGQSPLAAKVVGSQLKGETNITAWKDALTIQVDKLSEPMRALLWSYDKLNPRLQRCFLYCSLFPKGHKYVIDELVHLWMAEGLVDSCNQNKRVEDIARDYFKEMISVSFFQPFYEKCYVMHDLLHDLAESLSKEDYFRLEDDKVMKIPSTVRHLSVCVGSMMQYKQSICKLHHLRTIMCIDPLMDDVSDIFNQILQNLKKLRVLYLTSYSSSKLPESVGKLKHLRYLNIIRTLISELPRSLCTLYHLQLLLLNDKVESLPEKLCDLRKLRHLECHDDTIYTSSEEALPQIPNIGMLTSLQQLKEFSVQNKNGYELQQLGDMYQIRGSLCLTNIENGTGKDQALESKLHQKIHLGSLRLVWGSKNKTNSEDSLHFEILEGLMPPPQLENLEIEGYKSSKYPGWLLDGSYFENLESLSFVNCSALQRLPSNIELYRNCSSLVLRDVPNLKTLPCLPLCLKMLLVHKCPLLVFISNDALEHDDKRENFMRTNHLASRLGLIWELDLGSDIRRLLSQEHSFLKQLMIFMHVDVAHVQKLENAVEIEKDEVLVKEDVIMACILCHEQRMRLIYGRSIGLPLVPPSGLCELELSSCSITDGALAVCLDGLASLKRLVLVEIMTLTTLPSEEILQHLKKLDSLFIGDSWCLRSLGGLGAATSLSEVGLGSCPCLELARGAECFPLSLGSLSIYNCVLAADFLCTDWPQVNYISINNCRSPASLSIGSLTSVRALILYHLPDLCTLEGLSSQEFDLVHLVDVPKLIPECISQFRVNHILQVSSSALLNNMLSAEGSTVPPSLSLDKCKEPLVSLDESVNFTSVRTLAFGDCLMNSLPTNLKRFPNLRNLLITCCRNLSCLPDLPSSLQQICIWDCSELLKESCRAPDGESWPKIAHIRWKNIR</sequence>
<dbReference type="EnsemblPlants" id="AET7Gv20027200.3">
    <property type="protein sequence ID" value="AET7Gv20027200.3"/>
    <property type="gene ID" value="AET7Gv20027200"/>
</dbReference>
<dbReference type="InterPro" id="IPR036388">
    <property type="entry name" value="WH-like_DNA-bd_sf"/>
</dbReference>
<evidence type="ECO:0000259" key="5">
    <source>
        <dbReference type="Pfam" id="PF23559"/>
    </source>
</evidence>
<reference evidence="8" key="2">
    <citation type="journal article" date="2017" name="Nat. Plants">
        <title>The Aegilops tauschii genome reveals multiple impacts of transposons.</title>
        <authorList>
            <person name="Zhao G."/>
            <person name="Zou C."/>
            <person name="Li K."/>
            <person name="Wang K."/>
            <person name="Li T."/>
            <person name="Gao L."/>
            <person name="Zhang X."/>
            <person name="Wang H."/>
            <person name="Yang Z."/>
            <person name="Liu X."/>
            <person name="Jiang W."/>
            <person name="Mao L."/>
            <person name="Kong X."/>
            <person name="Jiao Y."/>
            <person name="Jia J."/>
        </authorList>
    </citation>
    <scope>NUCLEOTIDE SEQUENCE [LARGE SCALE GENOMIC DNA]</scope>
    <source>
        <strain evidence="8">cv. AL8/78</strain>
    </source>
</reference>
<dbReference type="PANTHER" id="PTHR36766">
    <property type="entry name" value="PLANT BROAD-SPECTRUM MILDEW RESISTANCE PROTEIN RPW8"/>
    <property type="match status" value="1"/>
</dbReference>
<protein>
    <submittedName>
        <fullName evidence="7">Uncharacterized protein</fullName>
    </submittedName>
</protein>
<evidence type="ECO:0000259" key="6">
    <source>
        <dbReference type="Pfam" id="PF25019"/>
    </source>
</evidence>
<dbReference type="Gene3D" id="3.80.10.10">
    <property type="entry name" value="Ribonuclease Inhibitor"/>
    <property type="match status" value="2"/>
</dbReference>
<evidence type="ECO:0000313" key="7">
    <source>
        <dbReference type="EnsemblPlants" id="AET7Gv20027200.9"/>
    </source>
</evidence>
<dbReference type="RefSeq" id="XP_020180240.1">
    <property type="nucleotide sequence ID" value="XM_020324651.4"/>
</dbReference>
<dbReference type="Gene3D" id="3.40.50.300">
    <property type="entry name" value="P-loop containing nucleotide triphosphate hydrolases"/>
    <property type="match status" value="1"/>
</dbReference>
<dbReference type="RefSeq" id="XP_073361202.1">
    <property type="nucleotide sequence ID" value="XM_073505101.1"/>
</dbReference>
<dbReference type="EnsemblPlants" id="AET7Gv20027200.7">
    <property type="protein sequence ID" value="AET7Gv20027200.7"/>
    <property type="gene ID" value="AET7Gv20027200"/>
</dbReference>
<dbReference type="PRINTS" id="PR00364">
    <property type="entry name" value="DISEASERSIST"/>
</dbReference>
<dbReference type="Gramene" id="AET7Gv20027200.6">
    <property type="protein sequence ID" value="AET7Gv20027200.6"/>
    <property type="gene ID" value="AET7Gv20027200"/>
</dbReference>
<dbReference type="Proteomes" id="UP000015105">
    <property type="component" value="Chromosome 7D"/>
</dbReference>
<dbReference type="Gramene" id="AET7Gv20027200.4">
    <property type="protein sequence ID" value="AET7Gv20027200.4"/>
    <property type="gene ID" value="AET7Gv20027200"/>
</dbReference>
<evidence type="ECO:0000256" key="1">
    <source>
        <dbReference type="ARBA" id="ARBA00022614"/>
    </source>
</evidence>
<dbReference type="KEGG" id="ats:109765887"/>
<dbReference type="EnsemblPlants" id="AET7Gv20027200.9">
    <property type="protein sequence ID" value="AET7Gv20027200.9"/>
    <property type="gene ID" value="AET7Gv20027200"/>
</dbReference>
<dbReference type="Pfam" id="PF23559">
    <property type="entry name" value="WHD_DRP"/>
    <property type="match status" value="1"/>
</dbReference>
<dbReference type="Gramene" id="AET7Gv20027200.12">
    <property type="protein sequence ID" value="AET7Gv20027200.12"/>
    <property type="gene ID" value="AET7Gv20027200"/>
</dbReference>
<dbReference type="InterPro" id="IPR058922">
    <property type="entry name" value="WHD_DRP"/>
</dbReference>
<evidence type="ECO:0000256" key="2">
    <source>
        <dbReference type="ARBA" id="ARBA00022737"/>
    </source>
</evidence>
<dbReference type="PANTHER" id="PTHR36766:SF60">
    <property type="entry name" value="NB-ARC DOMAIN-CONTAINING PROTEIN"/>
    <property type="match status" value="1"/>
</dbReference>
<dbReference type="Gramene" id="AET7Gv20027200.7">
    <property type="protein sequence ID" value="AET7Gv20027200.7"/>
    <property type="gene ID" value="AET7Gv20027200"/>
</dbReference>
<organism evidence="7 8">
    <name type="scientific">Aegilops tauschii subsp. strangulata</name>
    <name type="common">Goatgrass</name>
    <dbReference type="NCBI Taxonomy" id="200361"/>
    <lineage>
        <taxon>Eukaryota</taxon>
        <taxon>Viridiplantae</taxon>
        <taxon>Streptophyta</taxon>
        <taxon>Embryophyta</taxon>
        <taxon>Tracheophyta</taxon>
        <taxon>Spermatophyta</taxon>
        <taxon>Magnoliopsida</taxon>
        <taxon>Liliopsida</taxon>
        <taxon>Poales</taxon>
        <taxon>Poaceae</taxon>
        <taxon>BOP clade</taxon>
        <taxon>Pooideae</taxon>
        <taxon>Triticodae</taxon>
        <taxon>Triticeae</taxon>
        <taxon>Triticinae</taxon>
        <taxon>Aegilops</taxon>
    </lineage>
</organism>
<evidence type="ECO:0000256" key="3">
    <source>
        <dbReference type="ARBA" id="ARBA00022821"/>
    </source>
</evidence>
<dbReference type="InterPro" id="IPR056789">
    <property type="entry name" value="LRR_R13L1-DRL21"/>
</dbReference>
<dbReference type="RefSeq" id="XP_073361199.1">
    <property type="nucleotide sequence ID" value="XM_073505098.1"/>
</dbReference>
<dbReference type="InterPro" id="IPR032675">
    <property type="entry name" value="LRR_dom_sf"/>
</dbReference>
<dbReference type="Gene3D" id="1.10.10.10">
    <property type="entry name" value="Winged helix-like DNA-binding domain superfamily/Winged helix DNA-binding domain"/>
    <property type="match status" value="1"/>
</dbReference>
<feature type="domain" description="R13L1/DRL21-like LRR repeat region" evidence="6">
    <location>
        <begin position="708"/>
        <end position="824"/>
    </location>
</feature>
<keyword evidence="1" id="KW-0433">Leucine-rich repeat</keyword>
<accession>A0A453QC17</accession>
<dbReference type="SUPFAM" id="SSF52058">
    <property type="entry name" value="L domain-like"/>
    <property type="match status" value="1"/>
</dbReference>
<dbReference type="InterPro" id="IPR027417">
    <property type="entry name" value="P-loop_NTPase"/>
</dbReference>
<proteinExistence type="predicted"/>
<dbReference type="EnsemblPlants" id="AET7Gv20027200.1">
    <property type="protein sequence ID" value="AET7Gv20027200.1"/>
    <property type="gene ID" value="AET7Gv20027200"/>
</dbReference>
<dbReference type="Pfam" id="PF25019">
    <property type="entry name" value="LRR_R13L1-DRL21"/>
    <property type="match status" value="1"/>
</dbReference>
<reference evidence="7" key="5">
    <citation type="journal article" date="2021" name="G3 (Bethesda)">
        <title>Aegilops tauschii genome assembly Aet v5.0 features greater sequence contiguity and improved annotation.</title>
        <authorList>
            <person name="Wang L."/>
            <person name="Zhu T."/>
            <person name="Rodriguez J.C."/>
            <person name="Deal K.R."/>
            <person name="Dubcovsky J."/>
            <person name="McGuire P.E."/>
            <person name="Lux T."/>
            <person name="Spannagl M."/>
            <person name="Mayer K.F.X."/>
            <person name="Baldrich P."/>
            <person name="Meyers B.C."/>
            <person name="Huo N."/>
            <person name="Gu Y.Q."/>
            <person name="Zhou H."/>
            <person name="Devos K.M."/>
            <person name="Bennetzen J.L."/>
            <person name="Unver T."/>
            <person name="Budak H."/>
            <person name="Gulick P.J."/>
            <person name="Galiba G."/>
            <person name="Kalapos B."/>
            <person name="Nelson D.R."/>
            <person name="Li P."/>
            <person name="You F.M."/>
            <person name="Luo M.C."/>
            <person name="Dvorak J."/>
        </authorList>
    </citation>
    <scope>NUCLEOTIDE SEQUENCE [LARGE SCALE GENOMIC DNA]</scope>
    <source>
        <strain evidence="7">cv. AL8/78</strain>
    </source>
</reference>
<reference evidence="7" key="3">
    <citation type="journal article" date="2017" name="Nature">
        <title>Genome sequence of the progenitor of the wheat D genome Aegilops tauschii.</title>
        <authorList>
            <person name="Luo M.C."/>
            <person name="Gu Y.Q."/>
            <person name="Puiu D."/>
            <person name="Wang H."/>
            <person name="Twardziok S.O."/>
            <person name="Deal K.R."/>
            <person name="Huo N."/>
            <person name="Zhu T."/>
            <person name="Wang L."/>
            <person name="Wang Y."/>
            <person name="McGuire P.E."/>
            <person name="Liu S."/>
            <person name="Long H."/>
            <person name="Ramasamy R.K."/>
            <person name="Rodriguez J.C."/>
            <person name="Van S.L."/>
            <person name="Yuan L."/>
            <person name="Wang Z."/>
            <person name="Xia Z."/>
            <person name="Xiao L."/>
            <person name="Anderson O.D."/>
            <person name="Ouyang S."/>
            <person name="Liang Y."/>
            <person name="Zimin A.V."/>
            <person name="Pertea G."/>
            <person name="Qi P."/>
            <person name="Bennetzen J.L."/>
            <person name="Dai X."/>
            <person name="Dawson M.W."/>
            <person name="Muller H.G."/>
            <person name="Kugler K."/>
            <person name="Rivarola-Duarte L."/>
            <person name="Spannagl M."/>
            <person name="Mayer K.F.X."/>
            <person name="Lu F.H."/>
            <person name="Bevan M.W."/>
            <person name="Leroy P."/>
            <person name="Li P."/>
            <person name="You F.M."/>
            <person name="Sun Q."/>
            <person name="Liu Z."/>
            <person name="Lyons E."/>
            <person name="Wicker T."/>
            <person name="Salzberg S.L."/>
            <person name="Devos K.M."/>
            <person name="Dvorak J."/>
        </authorList>
    </citation>
    <scope>NUCLEOTIDE SEQUENCE [LARGE SCALE GENOMIC DNA]</scope>
    <source>
        <strain evidence="7">cv. AL8/78</strain>
    </source>
</reference>
<evidence type="ECO:0000313" key="8">
    <source>
        <dbReference type="Proteomes" id="UP000015105"/>
    </source>
</evidence>
<dbReference type="GO" id="GO:0042742">
    <property type="term" value="P:defense response to bacterium"/>
    <property type="evidence" value="ECO:0007669"/>
    <property type="project" value="UniProtKB-ARBA"/>
</dbReference>
<name>A0A453QC17_AEGTS</name>
<dbReference type="Gramene" id="AET7Gv20027200.1">
    <property type="protein sequence ID" value="AET7Gv20027200.1"/>
    <property type="gene ID" value="AET7Gv20027200"/>
</dbReference>
<dbReference type="OrthoDB" id="785704at2759"/>
<keyword evidence="2" id="KW-0677">Repeat</keyword>
<dbReference type="GO" id="GO:0002758">
    <property type="term" value="P:innate immune response-activating signaling pathway"/>
    <property type="evidence" value="ECO:0007669"/>
    <property type="project" value="UniProtKB-ARBA"/>
</dbReference>
<dbReference type="EnsemblPlants" id="AET7Gv20027200.12">
    <property type="protein sequence ID" value="AET7Gv20027200.12"/>
    <property type="gene ID" value="AET7Gv20027200"/>
</dbReference>
<dbReference type="Pfam" id="PF00931">
    <property type="entry name" value="NB-ARC"/>
    <property type="match status" value="1"/>
</dbReference>
<reference evidence="7" key="4">
    <citation type="submission" date="2019-03" db="UniProtKB">
        <authorList>
            <consortium name="EnsemblPlants"/>
        </authorList>
    </citation>
    <scope>IDENTIFICATION</scope>
</reference>
<dbReference type="RefSeq" id="XP_073361198.1">
    <property type="nucleotide sequence ID" value="XM_073505097.1"/>
</dbReference>
<dbReference type="GeneID" id="109765887"/>
<dbReference type="Gramene" id="AET7Gv20027200.9">
    <property type="protein sequence ID" value="AET7Gv20027200.9"/>
    <property type="gene ID" value="AET7Gv20027200"/>
</dbReference>
<dbReference type="InterPro" id="IPR002182">
    <property type="entry name" value="NB-ARC"/>
</dbReference>
<keyword evidence="3" id="KW-0611">Plant defense</keyword>
<dbReference type="Gramene" id="AET7Gv20027200.3">
    <property type="protein sequence ID" value="AET7Gv20027200.3"/>
    <property type="gene ID" value="AET7Gv20027200"/>
</dbReference>
<dbReference type="RefSeq" id="XP_073361200.1">
    <property type="nucleotide sequence ID" value="XM_073505099.1"/>
</dbReference>
<dbReference type="EnsemblPlants" id="AET7Gv20027200.4">
    <property type="protein sequence ID" value="AET7Gv20027200.4"/>
    <property type="gene ID" value="AET7Gv20027200"/>
</dbReference>
<dbReference type="SUPFAM" id="SSF52540">
    <property type="entry name" value="P-loop containing nucleoside triphosphate hydrolases"/>
    <property type="match status" value="1"/>
</dbReference>
<feature type="domain" description="Disease resistance protein winged helix" evidence="5">
    <location>
        <begin position="455"/>
        <end position="521"/>
    </location>
</feature>
<dbReference type="GO" id="GO:0043531">
    <property type="term" value="F:ADP binding"/>
    <property type="evidence" value="ECO:0007669"/>
    <property type="project" value="InterPro"/>
</dbReference>
<dbReference type="GO" id="GO:0009626">
    <property type="term" value="P:plant-type hypersensitive response"/>
    <property type="evidence" value="ECO:0007669"/>
    <property type="project" value="UniProtKB-ARBA"/>
</dbReference>
<dbReference type="EnsemblPlants" id="AET7Gv20027200.10">
    <property type="protein sequence ID" value="AET7Gv20027200.10"/>
    <property type="gene ID" value="AET7Gv20027200"/>
</dbReference>
<dbReference type="FunFam" id="1.10.10.10:FF:000322">
    <property type="entry name" value="Probable disease resistance protein At1g63360"/>
    <property type="match status" value="1"/>
</dbReference>